<name>A5B9U5_VITVI</name>
<feature type="coiled-coil region" evidence="1">
    <location>
        <begin position="685"/>
        <end position="712"/>
    </location>
</feature>
<evidence type="ECO:0008006" key="4">
    <source>
        <dbReference type="Google" id="ProtNLM"/>
    </source>
</evidence>
<protein>
    <recommendedName>
        <fullName evidence="4">Aminotransferase-like plant mobile domain-containing protein</fullName>
    </recommendedName>
</protein>
<sequence length="730" mass="82793">MRVSRVPYPPPRSDRTSVSKNYYYEDSSSSSWGFSDPEIKRRKRIALYKAYGVKGKMKASLRATASGAIGGSRRWWELQVVGAADGEERWMTFFKCFKEKTVTILKDDGEDFEEWTTLSVHKSLIDLQSLSMLVTKDPLHISSWSRVTSCKLTNISNSKLNKGSSFKVLGKSFFIEGCWEWVEEVLGRHGPFLKGCKLYEAIFASLFSYDRHVSMIRAFCKRWCPTTNTLHISIGEVSISLWDLYCIARLPIGGSFYDEMVPSAEELSNDATKSSLPPSFRNLFLACHRICSETKGKSSVKLASWVLFWYKCSMKYAKPPKKSTRNKAQRPKEAHNPSGEIDPIKSCTQSKMEVFDNLGVVEIDVKETYLAAFLACWLCEYFDTHFISPSWNHPPQMTYYIGEFSDKSFDDLQASGFDNVLQSHKVGPLGIESENVKDNVENDFDDLPDDSRAFSKHSMGGHQTNTSTYLEHEETIFNGGNTHYHKTLKQHKNAEGFCVSDDDSKNTSECHFKHRKIRPNPVYYDETNSHPLDADVFFADVAGDNQFVDEGDESSLKDQFENVVATRKSTPFTLTMQRDNHSIIPLPLPHSRLGQKTTIGYITYDELTLLAVAGLISEQQSPCPTVVAPSTSTHTFDVEQIILNAQRQAALMIGEDIKEMIIKTSNECLPLLRGKLDKLFNTNRRQSLKVDLATLDAKQEALKKELEQLGIQKERIHNSILEIDEILETL</sequence>
<dbReference type="InterPro" id="IPR021899">
    <property type="entry name" value="DUF3511"/>
</dbReference>
<feature type="compositionally biased region" description="Basic residues" evidence="2">
    <location>
        <begin position="318"/>
        <end position="329"/>
    </location>
</feature>
<keyword evidence="1" id="KW-0175">Coiled coil</keyword>
<evidence type="ECO:0000256" key="1">
    <source>
        <dbReference type="SAM" id="Coils"/>
    </source>
</evidence>
<reference evidence="3" key="1">
    <citation type="journal article" date="2007" name="PLoS ONE">
        <title>The first genome sequence of an elite grapevine cultivar (Pinot noir Vitis vinifera L.): coping with a highly heterozygous genome.</title>
        <authorList>
            <person name="Velasco R."/>
            <person name="Zharkikh A."/>
            <person name="Troggio M."/>
            <person name="Cartwright D.A."/>
            <person name="Cestaro A."/>
            <person name="Pruss D."/>
            <person name="Pindo M."/>
            <person name="FitzGerald L.M."/>
            <person name="Vezzulli S."/>
            <person name="Reid J."/>
            <person name="Malacarne G."/>
            <person name="Iliev D."/>
            <person name="Coppola G."/>
            <person name="Wardell B."/>
            <person name="Micheletti D."/>
            <person name="Macalma T."/>
            <person name="Facci M."/>
            <person name="Mitchell J.T."/>
            <person name="Perazzolli M."/>
            <person name="Eldredge G."/>
            <person name="Gatto P."/>
            <person name="Oyzerski R."/>
            <person name="Moretto M."/>
            <person name="Gutin N."/>
            <person name="Stefanini M."/>
            <person name="Chen Y."/>
            <person name="Segala C."/>
            <person name="Davenport C."/>
            <person name="Dematte L."/>
            <person name="Mraz A."/>
            <person name="Battilana J."/>
            <person name="Stormo K."/>
            <person name="Costa F."/>
            <person name="Tao Q."/>
            <person name="Si-Ammour A."/>
            <person name="Harkins T."/>
            <person name="Lackey A."/>
            <person name="Perbost C."/>
            <person name="Taillon B."/>
            <person name="Stella A."/>
            <person name="Solovyev V."/>
            <person name="Fawcett J.A."/>
            <person name="Sterck L."/>
            <person name="Vandepoele K."/>
            <person name="Grando S.M."/>
            <person name="Toppo S."/>
            <person name="Moser C."/>
            <person name="Lanchbury J."/>
            <person name="Bogden R."/>
            <person name="Skolnick M."/>
            <person name="Sgaramella V."/>
            <person name="Bhatnagar S.K."/>
            <person name="Fontana P."/>
            <person name="Gutin A."/>
            <person name="Van de Peer Y."/>
            <person name="Salamini F."/>
            <person name="Viola R."/>
        </authorList>
    </citation>
    <scope>NUCLEOTIDE SEQUENCE</scope>
</reference>
<evidence type="ECO:0000256" key="2">
    <source>
        <dbReference type="SAM" id="MobiDB-lite"/>
    </source>
</evidence>
<evidence type="ECO:0000313" key="3">
    <source>
        <dbReference type="EMBL" id="CAN83002.1"/>
    </source>
</evidence>
<proteinExistence type="predicted"/>
<gene>
    <name evidence="3" type="ORF">VITISV_003696</name>
</gene>
<accession>A5B9U5</accession>
<dbReference type="AlphaFoldDB" id="A5B9U5"/>
<organism evidence="3">
    <name type="scientific">Vitis vinifera</name>
    <name type="common">Grape</name>
    <dbReference type="NCBI Taxonomy" id="29760"/>
    <lineage>
        <taxon>Eukaryota</taxon>
        <taxon>Viridiplantae</taxon>
        <taxon>Streptophyta</taxon>
        <taxon>Embryophyta</taxon>
        <taxon>Tracheophyta</taxon>
        <taxon>Spermatophyta</taxon>
        <taxon>Magnoliopsida</taxon>
        <taxon>eudicotyledons</taxon>
        <taxon>Gunneridae</taxon>
        <taxon>Pentapetalae</taxon>
        <taxon>rosids</taxon>
        <taxon>Vitales</taxon>
        <taxon>Vitaceae</taxon>
        <taxon>Viteae</taxon>
        <taxon>Vitis</taxon>
    </lineage>
</organism>
<feature type="region of interest" description="Disordered" evidence="2">
    <location>
        <begin position="318"/>
        <end position="342"/>
    </location>
</feature>
<dbReference type="Pfam" id="PF12023">
    <property type="entry name" value="DUF3511"/>
    <property type="match status" value="1"/>
</dbReference>
<dbReference type="PANTHER" id="PTHR33193">
    <property type="entry name" value="DOMAIN PROTEIN, PUTATIVE (DUF3511)-RELATED"/>
    <property type="match status" value="1"/>
</dbReference>
<dbReference type="EMBL" id="AM451669">
    <property type="protein sequence ID" value="CAN83002.1"/>
    <property type="molecule type" value="Genomic_DNA"/>
</dbReference>
<dbReference type="PANTHER" id="PTHR33193:SF13">
    <property type="entry name" value="EXPRESSED PROTEIN"/>
    <property type="match status" value="1"/>
</dbReference>